<reference evidence="2" key="1">
    <citation type="submission" date="2021-03" db="EMBL/GenBank/DDBJ databases">
        <authorList>
            <person name="Tagirdzhanova G."/>
        </authorList>
    </citation>
    <scope>NUCLEOTIDE SEQUENCE</scope>
</reference>
<accession>A0A8H3FGH8</accession>
<protein>
    <recommendedName>
        <fullName evidence="4">Glycosyltransferase family 31 protein</fullName>
    </recommendedName>
</protein>
<dbReference type="AlphaFoldDB" id="A0A8H3FGH8"/>
<name>A0A8H3FGH8_9LECA</name>
<evidence type="ECO:0000313" key="2">
    <source>
        <dbReference type="EMBL" id="CAF9924154.1"/>
    </source>
</evidence>
<dbReference type="Pfam" id="PF04646">
    <property type="entry name" value="DUF604"/>
    <property type="match status" value="1"/>
</dbReference>
<dbReference type="Gene3D" id="3.90.550.50">
    <property type="match status" value="1"/>
</dbReference>
<keyword evidence="1" id="KW-0472">Membrane</keyword>
<dbReference type="InterPro" id="IPR006740">
    <property type="entry name" value="DUF604"/>
</dbReference>
<evidence type="ECO:0008006" key="4">
    <source>
        <dbReference type="Google" id="ProtNLM"/>
    </source>
</evidence>
<keyword evidence="1" id="KW-0812">Transmembrane</keyword>
<evidence type="ECO:0000256" key="1">
    <source>
        <dbReference type="SAM" id="Phobius"/>
    </source>
</evidence>
<evidence type="ECO:0000313" key="3">
    <source>
        <dbReference type="Proteomes" id="UP000664203"/>
    </source>
</evidence>
<keyword evidence="1" id="KW-1133">Transmembrane helix</keyword>
<dbReference type="OrthoDB" id="414175at2759"/>
<dbReference type="PANTHER" id="PTHR10811">
    <property type="entry name" value="FRINGE-RELATED"/>
    <property type="match status" value="1"/>
</dbReference>
<comment type="caution">
    <text evidence="2">The sequence shown here is derived from an EMBL/GenBank/DDBJ whole genome shotgun (WGS) entry which is preliminary data.</text>
</comment>
<dbReference type="Proteomes" id="UP000664203">
    <property type="component" value="Unassembled WGS sequence"/>
</dbReference>
<sequence length="506" mass="56784">MLLRNKGITLILCLISLASVTFIARLSSRRGSSASGWLPALDVSPSDVCPDKLDWLAGLNLTYPIRYAHRDVVVNPTPGLERMSITKLDSSLFPKFQTIDLSEDVKVPLQHCKKPYLLNVPALVKDSGDASHIIFGISTTLKRLDASIPSLLRWLPYHNANLFVIVVESEQIVESEGVERVDAVAADPQQKAELQARMRGLGMNVTLVEPLELQDSFSIKYFSLIKIVYSNRNDKTQWISLLDDDTFFPSIPALVTMLDKYDTTQEYYVGALSEIWWAVAHYGMMGFGGAGIFLSIPLAKIMNYNYRNCTEASHTTAGDIRIMECIYLLTETKLTYERDLHQVDVHADLSGVFESGHMPLSLHHWKAGAASLKGYNLPMMHLVADVCGDCFLQRWQFGSEMVLTNGYSLAFYPIREMKATDMEKMEETWDKVPPVENSFNRGTDHSLGPTRRKMILEEEKIQYVLIDSAVTAGVVRQSYLHPGVDGDIDSLLELFWMEGKRADDGG</sequence>
<keyword evidence="3" id="KW-1185">Reference proteome</keyword>
<proteinExistence type="predicted"/>
<organism evidence="2 3">
    <name type="scientific">Alectoria fallacina</name>
    <dbReference type="NCBI Taxonomy" id="1903189"/>
    <lineage>
        <taxon>Eukaryota</taxon>
        <taxon>Fungi</taxon>
        <taxon>Dikarya</taxon>
        <taxon>Ascomycota</taxon>
        <taxon>Pezizomycotina</taxon>
        <taxon>Lecanoromycetes</taxon>
        <taxon>OSLEUM clade</taxon>
        <taxon>Lecanoromycetidae</taxon>
        <taxon>Lecanorales</taxon>
        <taxon>Lecanorineae</taxon>
        <taxon>Parmeliaceae</taxon>
        <taxon>Alectoria</taxon>
    </lineage>
</organism>
<gene>
    <name evidence="2" type="ORF">ALECFALPRED_002693</name>
</gene>
<dbReference type="EMBL" id="CAJPDR010000183">
    <property type="protein sequence ID" value="CAF9924154.1"/>
    <property type="molecule type" value="Genomic_DNA"/>
</dbReference>
<feature type="transmembrane region" description="Helical" evidence="1">
    <location>
        <begin position="275"/>
        <end position="298"/>
    </location>
</feature>